<comment type="caution">
    <text evidence="2">The sequence shown here is derived from an EMBL/GenBank/DDBJ whole genome shotgun (WGS) entry which is preliminary data.</text>
</comment>
<keyword evidence="1" id="KW-1133">Transmembrane helix</keyword>
<accession>A0A4S1WCF6</accession>
<proteinExistence type="predicted"/>
<keyword evidence="1" id="KW-0812">Transmembrane</keyword>
<dbReference type="EMBL" id="SRXU01000008">
    <property type="protein sequence ID" value="TGX39197.1"/>
    <property type="molecule type" value="Genomic_DNA"/>
</dbReference>
<keyword evidence="1" id="KW-0472">Membrane</keyword>
<gene>
    <name evidence="2" type="ORF">E5A74_16910</name>
</gene>
<dbReference type="RefSeq" id="WP_135986814.1">
    <property type="nucleotide sequence ID" value="NZ_JAASQM010000001.1"/>
</dbReference>
<sequence>MAIIKFCASIALMVLWGPYLLYVWAVPAAVPEWAYGPGLRRVFMLSSNFEPTVFTLLFGLGFTGIALLGVGAVLSGKAQFQN</sequence>
<keyword evidence="3" id="KW-1185">Reference proteome</keyword>
<protein>
    <submittedName>
        <fullName evidence="2">Uncharacterized protein</fullName>
    </submittedName>
</protein>
<dbReference type="AlphaFoldDB" id="A0A4S1WCF6"/>
<feature type="transmembrane region" description="Helical" evidence="1">
    <location>
        <begin position="52"/>
        <end position="74"/>
    </location>
</feature>
<evidence type="ECO:0000256" key="1">
    <source>
        <dbReference type="SAM" id="Phobius"/>
    </source>
</evidence>
<name>A0A4S1WCF6_9SPHN</name>
<dbReference type="Proteomes" id="UP000309848">
    <property type="component" value="Unassembled WGS sequence"/>
</dbReference>
<reference evidence="2 3" key="1">
    <citation type="submission" date="2019-04" db="EMBL/GenBank/DDBJ databases">
        <title>Sphingomonas psychrotolerans sp. nov., isolated from soil in the Tianshan Mountains, Xinjiang, China.</title>
        <authorList>
            <person name="Luo Y."/>
            <person name="Sheng H."/>
        </authorList>
    </citation>
    <scope>NUCLEOTIDE SEQUENCE [LARGE SCALE GENOMIC DNA]</scope>
    <source>
        <strain evidence="2 3">KIS18-15</strain>
    </source>
</reference>
<organism evidence="2 3">
    <name type="scientific">Sphingomonas naasensis</name>
    <dbReference type="NCBI Taxonomy" id="1344951"/>
    <lineage>
        <taxon>Bacteria</taxon>
        <taxon>Pseudomonadati</taxon>
        <taxon>Pseudomonadota</taxon>
        <taxon>Alphaproteobacteria</taxon>
        <taxon>Sphingomonadales</taxon>
        <taxon>Sphingomonadaceae</taxon>
        <taxon>Sphingomonas</taxon>
    </lineage>
</organism>
<evidence type="ECO:0000313" key="2">
    <source>
        <dbReference type="EMBL" id="TGX39197.1"/>
    </source>
</evidence>
<evidence type="ECO:0000313" key="3">
    <source>
        <dbReference type="Proteomes" id="UP000309848"/>
    </source>
</evidence>